<dbReference type="EMBL" id="GBXM01011884">
    <property type="protein sequence ID" value="JAH96693.1"/>
    <property type="molecule type" value="Transcribed_RNA"/>
</dbReference>
<organism evidence="1">
    <name type="scientific">Anguilla anguilla</name>
    <name type="common">European freshwater eel</name>
    <name type="synonym">Muraena anguilla</name>
    <dbReference type="NCBI Taxonomy" id="7936"/>
    <lineage>
        <taxon>Eukaryota</taxon>
        <taxon>Metazoa</taxon>
        <taxon>Chordata</taxon>
        <taxon>Craniata</taxon>
        <taxon>Vertebrata</taxon>
        <taxon>Euteleostomi</taxon>
        <taxon>Actinopterygii</taxon>
        <taxon>Neopterygii</taxon>
        <taxon>Teleostei</taxon>
        <taxon>Anguilliformes</taxon>
        <taxon>Anguillidae</taxon>
        <taxon>Anguilla</taxon>
    </lineage>
</organism>
<proteinExistence type="predicted"/>
<name>A0A0E9X4S0_ANGAN</name>
<protein>
    <submittedName>
        <fullName evidence="1">Uncharacterized protein</fullName>
    </submittedName>
</protein>
<sequence length="67" mass="7709">MRIVPPIYSLMSPPTGVNWYLQPTQFISLDGLNNKHHFHLQSGEQIVFFFGVSVRKAISIISPRQIR</sequence>
<accession>A0A0E9X4S0</accession>
<dbReference type="AlphaFoldDB" id="A0A0E9X4S0"/>
<reference evidence="1" key="2">
    <citation type="journal article" date="2015" name="Fish Shellfish Immunol.">
        <title>Early steps in the European eel (Anguilla anguilla)-Vibrio vulnificus interaction in the gills: Role of the RtxA13 toxin.</title>
        <authorList>
            <person name="Callol A."/>
            <person name="Pajuelo D."/>
            <person name="Ebbesson L."/>
            <person name="Teles M."/>
            <person name="MacKenzie S."/>
            <person name="Amaro C."/>
        </authorList>
    </citation>
    <scope>NUCLEOTIDE SEQUENCE</scope>
</reference>
<evidence type="ECO:0000313" key="1">
    <source>
        <dbReference type="EMBL" id="JAH96693.1"/>
    </source>
</evidence>
<reference evidence="1" key="1">
    <citation type="submission" date="2014-11" db="EMBL/GenBank/DDBJ databases">
        <authorList>
            <person name="Amaro Gonzalez C."/>
        </authorList>
    </citation>
    <scope>NUCLEOTIDE SEQUENCE</scope>
</reference>